<organism evidence="2 3">
    <name type="scientific">Cryptotermes secundus</name>
    <dbReference type="NCBI Taxonomy" id="105785"/>
    <lineage>
        <taxon>Eukaryota</taxon>
        <taxon>Metazoa</taxon>
        <taxon>Ecdysozoa</taxon>
        <taxon>Arthropoda</taxon>
        <taxon>Hexapoda</taxon>
        <taxon>Insecta</taxon>
        <taxon>Pterygota</taxon>
        <taxon>Neoptera</taxon>
        <taxon>Polyneoptera</taxon>
        <taxon>Dictyoptera</taxon>
        <taxon>Blattodea</taxon>
        <taxon>Blattoidea</taxon>
        <taxon>Termitoidae</taxon>
        <taxon>Kalotermitidae</taxon>
        <taxon>Cryptotermitinae</taxon>
        <taxon>Cryptotermes</taxon>
    </lineage>
</organism>
<dbReference type="Pfam" id="PF16087">
    <property type="entry name" value="DUF4817"/>
    <property type="match status" value="1"/>
</dbReference>
<feature type="domain" description="DUF4817" evidence="1">
    <location>
        <begin position="14"/>
        <end position="55"/>
    </location>
</feature>
<dbReference type="PANTHER" id="PTHR47326">
    <property type="entry name" value="TRANSPOSABLE ELEMENT TC3 TRANSPOSASE-LIKE PROTEIN"/>
    <property type="match status" value="1"/>
</dbReference>
<protein>
    <recommendedName>
        <fullName evidence="1">DUF4817 domain-containing protein</fullName>
    </recommendedName>
</protein>
<dbReference type="EMBL" id="NEVH01012036">
    <property type="protein sequence ID" value="PNF31024.1"/>
    <property type="molecule type" value="Genomic_DNA"/>
</dbReference>
<dbReference type="AlphaFoldDB" id="A0A2J7QR09"/>
<comment type="caution">
    <text evidence="2">The sequence shown here is derived from an EMBL/GenBank/DDBJ whole genome shotgun (WGS) entry which is preliminary data.</text>
</comment>
<dbReference type="Proteomes" id="UP000235965">
    <property type="component" value="Unassembled WGS sequence"/>
</dbReference>
<gene>
    <name evidence="2" type="ORF">B7P43_G18027</name>
</gene>
<dbReference type="GO" id="GO:0003676">
    <property type="term" value="F:nucleic acid binding"/>
    <property type="evidence" value="ECO:0007669"/>
    <property type="project" value="InterPro"/>
</dbReference>
<dbReference type="OrthoDB" id="6611281at2759"/>
<dbReference type="InterPro" id="IPR032135">
    <property type="entry name" value="DUF4817"/>
</dbReference>
<keyword evidence="3" id="KW-1185">Reference proteome</keyword>
<sequence length="270" mass="31012">MATFTGAERACYVFWFEETKSATQVQRKFHTQYRKEPPSRPTIYSWHKNFVQTGCSACHAKPPGQPCVSDATVKQIRESFIRSAQKSRRRTSWETGIPNVTVLQKSLHLKAYKLSIVQHLTDADEVVCKEFCMQMFHRIQDDEKFLDSIIFSDESMFHVSGKVNTHNCRIWGSENPRVSLENVRDSPKMNVFCALSKERVYGPFFFMETTITSIIYLACSKSFSSHSYTKMTKKDTFISSKTAHPLITLEKCTSTSTPVYQVGGPVEQRR</sequence>
<evidence type="ECO:0000259" key="1">
    <source>
        <dbReference type="Pfam" id="PF16087"/>
    </source>
</evidence>
<dbReference type="PANTHER" id="PTHR47326:SF1">
    <property type="entry name" value="HTH PSQ-TYPE DOMAIN-CONTAINING PROTEIN"/>
    <property type="match status" value="1"/>
</dbReference>
<proteinExistence type="predicted"/>
<accession>A0A2J7QR09</accession>
<reference evidence="2 3" key="1">
    <citation type="submission" date="2017-12" db="EMBL/GenBank/DDBJ databases">
        <title>Hemimetabolous genomes reveal molecular basis of termite eusociality.</title>
        <authorList>
            <person name="Harrison M.C."/>
            <person name="Jongepier E."/>
            <person name="Robertson H.M."/>
            <person name="Arning N."/>
            <person name="Bitard-Feildel T."/>
            <person name="Chao H."/>
            <person name="Childers C.P."/>
            <person name="Dinh H."/>
            <person name="Doddapaneni H."/>
            <person name="Dugan S."/>
            <person name="Gowin J."/>
            <person name="Greiner C."/>
            <person name="Han Y."/>
            <person name="Hu H."/>
            <person name="Hughes D.S.T."/>
            <person name="Huylmans A.-K."/>
            <person name="Kemena C."/>
            <person name="Kremer L.P.M."/>
            <person name="Lee S.L."/>
            <person name="Lopez-Ezquerra A."/>
            <person name="Mallet L."/>
            <person name="Monroy-Kuhn J.M."/>
            <person name="Moser A."/>
            <person name="Murali S.C."/>
            <person name="Muzny D.M."/>
            <person name="Otani S."/>
            <person name="Piulachs M.-D."/>
            <person name="Poelchau M."/>
            <person name="Qu J."/>
            <person name="Schaub F."/>
            <person name="Wada-Katsumata A."/>
            <person name="Worley K.C."/>
            <person name="Xie Q."/>
            <person name="Ylla G."/>
            <person name="Poulsen M."/>
            <person name="Gibbs R.A."/>
            <person name="Schal C."/>
            <person name="Richards S."/>
            <person name="Belles X."/>
            <person name="Korb J."/>
            <person name="Bornberg-Bauer E."/>
        </authorList>
    </citation>
    <scope>NUCLEOTIDE SEQUENCE [LARGE SCALE GENOMIC DNA]</scope>
    <source>
        <tissue evidence="2">Whole body</tissue>
    </source>
</reference>
<dbReference type="InterPro" id="IPR036397">
    <property type="entry name" value="RNaseH_sf"/>
</dbReference>
<dbReference type="Gene3D" id="3.30.420.10">
    <property type="entry name" value="Ribonuclease H-like superfamily/Ribonuclease H"/>
    <property type="match status" value="1"/>
</dbReference>
<name>A0A2J7QR09_9NEOP</name>
<dbReference type="InParanoid" id="A0A2J7QR09"/>
<evidence type="ECO:0000313" key="2">
    <source>
        <dbReference type="EMBL" id="PNF31024.1"/>
    </source>
</evidence>
<evidence type="ECO:0000313" key="3">
    <source>
        <dbReference type="Proteomes" id="UP000235965"/>
    </source>
</evidence>
<dbReference type="STRING" id="105785.A0A2J7QR09"/>